<keyword evidence="3 6" id="KW-0694">RNA-binding</keyword>
<organism evidence="7 8">
    <name type="scientific">Cycloclasticus pugetii</name>
    <dbReference type="NCBI Taxonomy" id="34068"/>
    <lineage>
        <taxon>Bacteria</taxon>
        <taxon>Pseudomonadati</taxon>
        <taxon>Pseudomonadota</taxon>
        <taxon>Gammaproteobacteria</taxon>
        <taxon>Thiotrichales</taxon>
        <taxon>Piscirickettsiaceae</taxon>
        <taxon>Cycloclasticus</taxon>
    </lineage>
</organism>
<dbReference type="InterPro" id="IPR012340">
    <property type="entry name" value="NA-bd_OB-fold"/>
</dbReference>
<comment type="caution">
    <text evidence="7">The sequence shown here is derived from an EMBL/GenBank/DDBJ whole genome shotgun (WGS) entry which is preliminary data.</text>
</comment>
<evidence type="ECO:0000256" key="1">
    <source>
        <dbReference type="ARBA" id="ARBA00010254"/>
    </source>
</evidence>
<dbReference type="NCBIfam" id="NF004123">
    <property type="entry name" value="PRK05610.1"/>
    <property type="match status" value="1"/>
</dbReference>
<dbReference type="GO" id="GO:0006412">
    <property type="term" value="P:translation"/>
    <property type="evidence" value="ECO:0007669"/>
    <property type="project" value="UniProtKB-UniRule"/>
</dbReference>
<evidence type="ECO:0000313" key="7">
    <source>
        <dbReference type="EMBL" id="EPD13460.1"/>
    </source>
</evidence>
<dbReference type="GO" id="GO:0019843">
    <property type="term" value="F:rRNA binding"/>
    <property type="evidence" value="ECO:0007669"/>
    <property type="project" value="UniProtKB-UniRule"/>
</dbReference>
<dbReference type="InterPro" id="IPR019984">
    <property type="entry name" value="Ribosomal_uS17_bact/chlr"/>
</dbReference>
<comment type="function">
    <text evidence="6">One of the primary rRNA binding proteins, it binds specifically to the 5'-end of 16S ribosomal RNA.</text>
</comment>
<dbReference type="HAMAP" id="MF_01345_B">
    <property type="entry name" value="Ribosomal_uS17_B"/>
    <property type="match status" value="1"/>
</dbReference>
<comment type="subunit">
    <text evidence="6">Part of the 30S ribosomal subunit.</text>
</comment>
<dbReference type="RefSeq" id="WP_015006510.1">
    <property type="nucleotide sequence ID" value="NZ_FQZJ01000001.1"/>
</dbReference>
<comment type="similarity">
    <text evidence="1 6">Belongs to the universal ribosomal protein uS17 family.</text>
</comment>
<proteinExistence type="inferred from homology"/>
<evidence type="ECO:0000256" key="2">
    <source>
        <dbReference type="ARBA" id="ARBA00022730"/>
    </source>
</evidence>
<dbReference type="PANTHER" id="PTHR10744:SF1">
    <property type="entry name" value="SMALL RIBOSOMAL SUBUNIT PROTEIN US17M"/>
    <property type="match status" value="1"/>
</dbReference>
<dbReference type="Pfam" id="PF00366">
    <property type="entry name" value="Ribosomal_S17"/>
    <property type="match status" value="1"/>
</dbReference>
<dbReference type="CDD" id="cd00364">
    <property type="entry name" value="Ribosomal_uS17"/>
    <property type="match status" value="1"/>
</dbReference>
<evidence type="ECO:0000256" key="4">
    <source>
        <dbReference type="ARBA" id="ARBA00022980"/>
    </source>
</evidence>
<evidence type="ECO:0000256" key="5">
    <source>
        <dbReference type="ARBA" id="ARBA00023274"/>
    </source>
</evidence>
<dbReference type="PANTHER" id="PTHR10744">
    <property type="entry name" value="40S RIBOSOMAL PROTEIN S11 FAMILY MEMBER"/>
    <property type="match status" value="1"/>
</dbReference>
<keyword evidence="2 6" id="KW-0699">rRNA-binding</keyword>
<sequence>MSAKEQTLRTISGVVTSNKGDKSITVKVTRQVKHPLYGKVIKRSTKYNAHDESNECSEGDIVSLVSCRPVSKSKSWKLHEIIEKTK</sequence>
<keyword evidence="8" id="KW-1185">Reference proteome</keyword>
<accession>A0AB33Z2A0</accession>
<reference evidence="7 8" key="1">
    <citation type="journal article" date="2013" name="Genome Announc.">
        <title>Genome Sequence of the Pyrene- and Fluoranthene-Degrading Bacterium Cycloclasticus sp. Strain PY97M.</title>
        <authorList>
            <person name="Cui Z."/>
            <person name="Xu G."/>
            <person name="Li Q."/>
            <person name="Gao W."/>
            <person name="Zheng L."/>
        </authorList>
    </citation>
    <scope>NUCLEOTIDE SEQUENCE [LARGE SCALE GENOMIC DNA]</scope>
    <source>
        <strain evidence="7 8">PY97M</strain>
    </source>
</reference>
<evidence type="ECO:0000313" key="8">
    <source>
        <dbReference type="Proteomes" id="UP000015462"/>
    </source>
</evidence>
<dbReference type="SUPFAM" id="SSF50249">
    <property type="entry name" value="Nucleic acid-binding proteins"/>
    <property type="match status" value="1"/>
</dbReference>
<name>A0AB33Z2A0_9GAMM</name>
<protein>
    <recommendedName>
        <fullName evidence="6">Small ribosomal subunit protein uS17</fullName>
    </recommendedName>
</protein>
<dbReference type="Gene3D" id="2.40.50.140">
    <property type="entry name" value="Nucleic acid-binding proteins"/>
    <property type="match status" value="1"/>
</dbReference>
<gene>
    <name evidence="6" type="primary">rpsQ</name>
    <name evidence="7" type="ORF">L196_02966</name>
</gene>
<dbReference type="AlphaFoldDB" id="A0AB33Z2A0"/>
<dbReference type="GO" id="GO:0022627">
    <property type="term" value="C:cytosolic small ribosomal subunit"/>
    <property type="evidence" value="ECO:0007669"/>
    <property type="project" value="UniProtKB-UniRule"/>
</dbReference>
<dbReference type="NCBIfam" id="TIGR03635">
    <property type="entry name" value="uS17_bact"/>
    <property type="match status" value="1"/>
</dbReference>
<keyword evidence="5 6" id="KW-0687">Ribonucleoprotein</keyword>
<dbReference type="GO" id="GO:0003735">
    <property type="term" value="F:structural constituent of ribosome"/>
    <property type="evidence" value="ECO:0007669"/>
    <property type="project" value="UniProtKB-UniRule"/>
</dbReference>
<evidence type="ECO:0000256" key="3">
    <source>
        <dbReference type="ARBA" id="ARBA00022884"/>
    </source>
</evidence>
<dbReference type="EMBL" id="ASHL01000002">
    <property type="protein sequence ID" value="EPD13460.1"/>
    <property type="molecule type" value="Genomic_DNA"/>
</dbReference>
<keyword evidence="4 6" id="KW-0689">Ribosomal protein</keyword>
<dbReference type="Proteomes" id="UP000015462">
    <property type="component" value="Unassembled WGS sequence"/>
</dbReference>
<evidence type="ECO:0000256" key="6">
    <source>
        <dbReference type="HAMAP-Rule" id="MF_01345"/>
    </source>
</evidence>
<dbReference type="InterPro" id="IPR000266">
    <property type="entry name" value="Ribosomal_uS17"/>
</dbReference>
<dbReference type="PRINTS" id="PR00973">
    <property type="entry name" value="RIBOSOMALS17"/>
</dbReference>